<keyword evidence="6" id="KW-0695">RNA-directed DNA polymerase</keyword>
<dbReference type="SUPFAM" id="SSF56672">
    <property type="entry name" value="DNA/RNA polymerases"/>
    <property type="match status" value="1"/>
</dbReference>
<sequence length="315" mass="34904">MQFVPEGATSVAPLTKPLRKDAVEPQQTAFEDLMNSVTKRPLLAFSDLTRPFRLITDSSMVGLGSEVEGAYPSKINSATVANYSITWCYDVGYEDLRVFRLHVRMFTLVTDHANLKWRITSKDLTGRVHRWTLQLHEYGFEIEYRPGKDNVVADALSNVLVGDGPSDEQRSGRKLTDAPIRAQQAGDGIGYIWAEDGGHRVVLLPTLWVNLLCTAHASIFACNLRTPQTYARISAVYWWPDMQAHESEGEGSDPSASHSGWDAGNRWAIDVAGPLSVAENNNRYVVTAHYAVVETVADHTTSAIAKFKVEKLVLA</sequence>
<evidence type="ECO:0000256" key="5">
    <source>
        <dbReference type="ARBA" id="ARBA00022801"/>
    </source>
</evidence>
<dbReference type="GO" id="GO:0004519">
    <property type="term" value="F:endonuclease activity"/>
    <property type="evidence" value="ECO:0007669"/>
    <property type="project" value="UniProtKB-KW"/>
</dbReference>
<keyword evidence="1" id="KW-0808">Transferase</keyword>
<protein>
    <submittedName>
        <fullName evidence="8">Pol Polyprotein</fullName>
    </submittedName>
</protein>
<dbReference type="PANTHER" id="PTHR37984:SF5">
    <property type="entry name" value="PROTEIN NYNRIN-LIKE"/>
    <property type="match status" value="1"/>
</dbReference>
<evidence type="ECO:0000259" key="7">
    <source>
        <dbReference type="Pfam" id="PF17917"/>
    </source>
</evidence>
<evidence type="ECO:0000313" key="9">
    <source>
        <dbReference type="Proteomes" id="UP000198211"/>
    </source>
</evidence>
<comment type="caution">
    <text evidence="8">The sequence shown here is derived from an EMBL/GenBank/DDBJ whole genome shotgun (WGS) entry which is preliminary data.</text>
</comment>
<dbReference type="GO" id="GO:0016787">
    <property type="term" value="F:hydrolase activity"/>
    <property type="evidence" value="ECO:0007669"/>
    <property type="project" value="UniProtKB-KW"/>
</dbReference>
<dbReference type="InterPro" id="IPR050951">
    <property type="entry name" value="Retrovirus_Pol_polyprotein"/>
</dbReference>
<gene>
    <name evidence="8" type="ORF">PHMEG_00016810</name>
</gene>
<dbReference type="EMBL" id="NBNE01002472">
    <property type="protein sequence ID" value="OWZ10350.1"/>
    <property type="molecule type" value="Genomic_DNA"/>
</dbReference>
<dbReference type="InterPro" id="IPR043502">
    <property type="entry name" value="DNA/RNA_pol_sf"/>
</dbReference>
<evidence type="ECO:0000256" key="4">
    <source>
        <dbReference type="ARBA" id="ARBA00022759"/>
    </source>
</evidence>
<dbReference type="OrthoDB" id="122220at2759"/>
<dbReference type="STRING" id="4795.A0A225W0G4"/>
<reference evidence="9" key="1">
    <citation type="submission" date="2017-03" db="EMBL/GenBank/DDBJ databases">
        <title>Phytopthora megakarya and P. palmivora, two closely related causual agents of cacao black pod achieved similar genome size and gene model numbers by different mechanisms.</title>
        <authorList>
            <person name="Ali S."/>
            <person name="Shao J."/>
            <person name="Larry D.J."/>
            <person name="Kronmiller B."/>
            <person name="Shen D."/>
            <person name="Strem M.D."/>
            <person name="Melnick R.L."/>
            <person name="Guiltinan M.J."/>
            <person name="Tyler B.M."/>
            <person name="Meinhardt L.W."/>
            <person name="Bailey B.A."/>
        </authorList>
    </citation>
    <scope>NUCLEOTIDE SEQUENCE [LARGE SCALE GENOMIC DNA]</scope>
    <source>
        <strain evidence="9">zdho120</strain>
    </source>
</reference>
<accession>A0A225W0G4</accession>
<keyword evidence="9" id="KW-1185">Reference proteome</keyword>
<dbReference type="InterPro" id="IPR041373">
    <property type="entry name" value="RT_RNaseH"/>
</dbReference>
<evidence type="ECO:0000256" key="2">
    <source>
        <dbReference type="ARBA" id="ARBA00022695"/>
    </source>
</evidence>
<feature type="domain" description="Reverse transcriptase RNase H-like" evidence="7">
    <location>
        <begin position="47"/>
        <end position="138"/>
    </location>
</feature>
<dbReference type="PANTHER" id="PTHR37984">
    <property type="entry name" value="PROTEIN CBG26694"/>
    <property type="match status" value="1"/>
</dbReference>
<evidence type="ECO:0000256" key="6">
    <source>
        <dbReference type="ARBA" id="ARBA00022918"/>
    </source>
</evidence>
<dbReference type="GO" id="GO:0003964">
    <property type="term" value="F:RNA-directed DNA polymerase activity"/>
    <property type="evidence" value="ECO:0007669"/>
    <property type="project" value="UniProtKB-KW"/>
</dbReference>
<dbReference type="Pfam" id="PF17917">
    <property type="entry name" value="RT_RNaseH"/>
    <property type="match status" value="1"/>
</dbReference>
<keyword evidence="2" id="KW-0548">Nucleotidyltransferase</keyword>
<keyword evidence="3" id="KW-0540">Nuclease</keyword>
<proteinExistence type="predicted"/>
<dbReference type="Proteomes" id="UP000198211">
    <property type="component" value="Unassembled WGS sequence"/>
</dbReference>
<organism evidence="8 9">
    <name type="scientific">Phytophthora megakarya</name>
    <dbReference type="NCBI Taxonomy" id="4795"/>
    <lineage>
        <taxon>Eukaryota</taxon>
        <taxon>Sar</taxon>
        <taxon>Stramenopiles</taxon>
        <taxon>Oomycota</taxon>
        <taxon>Peronosporomycetes</taxon>
        <taxon>Peronosporales</taxon>
        <taxon>Peronosporaceae</taxon>
        <taxon>Phytophthora</taxon>
    </lineage>
</organism>
<evidence type="ECO:0000256" key="3">
    <source>
        <dbReference type="ARBA" id="ARBA00022722"/>
    </source>
</evidence>
<dbReference type="AlphaFoldDB" id="A0A225W0G4"/>
<evidence type="ECO:0000256" key="1">
    <source>
        <dbReference type="ARBA" id="ARBA00022679"/>
    </source>
</evidence>
<keyword evidence="4" id="KW-0255">Endonuclease</keyword>
<keyword evidence="5" id="KW-0378">Hydrolase</keyword>
<name>A0A225W0G4_9STRA</name>
<evidence type="ECO:0000313" key="8">
    <source>
        <dbReference type="EMBL" id="OWZ10350.1"/>
    </source>
</evidence>